<feature type="region of interest" description="Disordered" evidence="1">
    <location>
        <begin position="291"/>
        <end position="354"/>
    </location>
</feature>
<name>A0A511D308_9PSEU</name>
<proteinExistence type="predicted"/>
<evidence type="ECO:0000313" key="4">
    <source>
        <dbReference type="Proteomes" id="UP000321328"/>
    </source>
</evidence>
<dbReference type="RefSeq" id="WP_028928591.1">
    <property type="nucleotide sequence ID" value="NZ_AUII01000001.1"/>
</dbReference>
<reference evidence="3 4" key="1">
    <citation type="submission" date="2019-07" db="EMBL/GenBank/DDBJ databases">
        <title>Whole genome shotgun sequence of Pseudonocardia asaccharolytica NBRC 16224.</title>
        <authorList>
            <person name="Hosoyama A."/>
            <person name="Uohara A."/>
            <person name="Ohji S."/>
            <person name="Ichikawa N."/>
        </authorList>
    </citation>
    <scope>NUCLEOTIDE SEQUENCE [LARGE SCALE GENOMIC DNA]</scope>
    <source>
        <strain evidence="3 4">NBRC 16224</strain>
    </source>
</reference>
<sequence>MFETWSAVSVRREAPGPGIAPAPGVWAVDPPSTRPEPEGRPAGAGFMPSGWAALELELGTADPASMDDAALVETIAGFHRLMSWAGARQARLLAEFAGRRPADPSDMLRANEPSVGSRFAPDEIGCALAVSRGWATFLLAQATALAGPLHAVRDAYERGELDAAKVRALYETTLYLDPAQATAVAARVLPKAGGQSLAQLRAALRRAVIAVDPDGAANRHRRARHDRRVTVQAREDGMASLWALLSAPDAYSAYEWLTRLARGLGAADSRGMDARRADLLRDLLTGRLTVAPDTDSTDVDLLAPENGDAEQTTGETNSDPDQQFTDPEGDATATPESPPGPGASEAGSGRMYLRPVTPGKPLIQVVVPYPTLTGQTDEPCELVGYGTLPAELARELAADAVWHRLLTDPASGALLDYGRTTYHPPVALADHIRARDGYCREPMCMRPAAGCELDHIIRFPDGPTAESNVDSKCQHGHKLKHHAGWQTTLHPDGRVTWTTPTGHVYTTEPYDYRTDTELAALRAEFTAAAVAAKPEPEPPPTPDDDPPPF</sequence>
<evidence type="ECO:0000259" key="2">
    <source>
        <dbReference type="Pfam" id="PF02720"/>
    </source>
</evidence>
<dbReference type="InterPro" id="IPR003870">
    <property type="entry name" value="DUF222"/>
</dbReference>
<dbReference type="Proteomes" id="UP000321328">
    <property type="component" value="Unassembled WGS sequence"/>
</dbReference>
<dbReference type="OrthoDB" id="3576300at2"/>
<evidence type="ECO:0000313" key="3">
    <source>
        <dbReference type="EMBL" id="GEL17288.1"/>
    </source>
</evidence>
<evidence type="ECO:0000256" key="1">
    <source>
        <dbReference type="SAM" id="MobiDB-lite"/>
    </source>
</evidence>
<gene>
    <name evidence="3" type="ORF">PA7_11250</name>
</gene>
<comment type="caution">
    <text evidence="3">The sequence shown here is derived from an EMBL/GenBank/DDBJ whole genome shotgun (WGS) entry which is preliminary data.</text>
</comment>
<dbReference type="AlphaFoldDB" id="A0A511D308"/>
<keyword evidence="4" id="KW-1185">Reference proteome</keyword>
<protein>
    <recommendedName>
        <fullName evidence="2">DUF222 domain-containing protein</fullName>
    </recommendedName>
</protein>
<dbReference type="Pfam" id="PF02720">
    <property type="entry name" value="DUF222"/>
    <property type="match status" value="1"/>
</dbReference>
<feature type="domain" description="DUF222" evidence="2">
    <location>
        <begin position="115"/>
        <end position="288"/>
    </location>
</feature>
<dbReference type="EMBL" id="BJVI01000007">
    <property type="protein sequence ID" value="GEL17288.1"/>
    <property type="molecule type" value="Genomic_DNA"/>
</dbReference>
<feature type="region of interest" description="Disordered" evidence="1">
    <location>
        <begin position="529"/>
        <end position="549"/>
    </location>
</feature>
<accession>A0A511D308</accession>
<feature type="compositionally biased region" description="Polar residues" evidence="1">
    <location>
        <begin position="309"/>
        <end position="325"/>
    </location>
</feature>
<feature type="region of interest" description="Disordered" evidence="1">
    <location>
        <begin position="21"/>
        <end position="42"/>
    </location>
</feature>
<dbReference type="STRING" id="1123024.GCA_000423625_00332"/>
<organism evidence="3 4">
    <name type="scientific">Pseudonocardia asaccharolytica DSM 44247 = NBRC 16224</name>
    <dbReference type="NCBI Taxonomy" id="1123024"/>
    <lineage>
        <taxon>Bacteria</taxon>
        <taxon>Bacillati</taxon>
        <taxon>Actinomycetota</taxon>
        <taxon>Actinomycetes</taxon>
        <taxon>Pseudonocardiales</taxon>
        <taxon>Pseudonocardiaceae</taxon>
        <taxon>Pseudonocardia</taxon>
    </lineage>
</organism>